<dbReference type="AlphaFoldDB" id="A0A0C1D403"/>
<dbReference type="InterPro" id="IPR028098">
    <property type="entry name" value="Glyco_trans_4-like_N"/>
</dbReference>
<accession>A0A0C1D403</accession>
<dbReference type="InterPro" id="IPR001296">
    <property type="entry name" value="Glyco_trans_1"/>
</dbReference>
<dbReference type="Pfam" id="PF13439">
    <property type="entry name" value="Glyco_transf_4"/>
    <property type="match status" value="1"/>
</dbReference>
<proteinExistence type="predicted"/>
<evidence type="ECO:0000313" key="4">
    <source>
        <dbReference type="Proteomes" id="UP000031473"/>
    </source>
</evidence>
<gene>
    <name evidence="3" type="ORF">OA86_10820</name>
</gene>
<dbReference type="EMBL" id="JSYL01000007">
    <property type="protein sequence ID" value="KIA88515.1"/>
    <property type="molecule type" value="Genomic_DNA"/>
</dbReference>
<dbReference type="OrthoDB" id="7560678at2"/>
<name>A0A0C1D403_9FLAO</name>
<dbReference type="PANTHER" id="PTHR12526">
    <property type="entry name" value="GLYCOSYLTRANSFERASE"/>
    <property type="match status" value="1"/>
</dbReference>
<dbReference type="SUPFAM" id="SSF53756">
    <property type="entry name" value="UDP-Glycosyltransferase/glycogen phosphorylase"/>
    <property type="match status" value="1"/>
</dbReference>
<protein>
    <submittedName>
        <fullName evidence="3">Lipopolysaccharide biosynthesis protein</fullName>
    </submittedName>
</protein>
<comment type="caution">
    <text evidence="3">The sequence shown here is derived from an EMBL/GenBank/DDBJ whole genome shotgun (WGS) entry which is preliminary data.</text>
</comment>
<dbReference type="RefSeq" id="WP_039352883.1">
    <property type="nucleotide sequence ID" value="NZ_FOLA01000009.1"/>
</dbReference>
<evidence type="ECO:0000259" key="1">
    <source>
        <dbReference type="Pfam" id="PF00534"/>
    </source>
</evidence>
<dbReference type="STRING" id="266749.SAMN05421876_10915"/>
<organism evidence="3 4">
    <name type="scientific">Kaistella jeonii</name>
    <dbReference type="NCBI Taxonomy" id="266749"/>
    <lineage>
        <taxon>Bacteria</taxon>
        <taxon>Pseudomonadati</taxon>
        <taxon>Bacteroidota</taxon>
        <taxon>Flavobacteriia</taxon>
        <taxon>Flavobacteriales</taxon>
        <taxon>Weeksellaceae</taxon>
        <taxon>Chryseobacterium group</taxon>
        <taxon>Kaistella</taxon>
    </lineage>
</organism>
<sequence>MKILHIINSLETGGAEKLVIETLPLYEEHGITADLLLLNGTNHPFLQELVAKKCCQIFTLGTSSVYHPKNIFGIIPFLKEYDIVHVHLFPAQHYVAIAKMLSGAKSKLIFTEHSTSNRRFKNKIFKPFDKIIYNQYHKIIAITPAVKQKILAHTDLKEEKIIVIENGISLGKIHEASPYQPNEIASNLKQSDILILQVSSFQEPKDQATVIRALVELPDHFKLVFVGNGILRQNAIDVVNRLNLGLRVLFLGIRNDVPRLLKTSDIIVLSSKYEGLSLSSIEGMASGKPFVASDVPGLKEVVSGAGILFPLGDEKQLAEEILHLSNDADHYIATVEKCVARAKEYDICKMVAEHINLYEEILRTK</sequence>
<reference evidence="3 4" key="1">
    <citation type="submission" date="2014-10" db="EMBL/GenBank/DDBJ databases">
        <title>Kaistella jeonii genome.</title>
        <authorList>
            <person name="Clayton J.T."/>
            <person name="Newman J.D."/>
        </authorList>
    </citation>
    <scope>NUCLEOTIDE SEQUENCE [LARGE SCALE GENOMIC DNA]</scope>
    <source>
        <strain evidence="3 4">DSM 17048</strain>
    </source>
</reference>
<dbReference type="Proteomes" id="UP000031473">
    <property type="component" value="Unassembled WGS sequence"/>
</dbReference>
<evidence type="ECO:0000313" key="3">
    <source>
        <dbReference type="EMBL" id="KIA88515.1"/>
    </source>
</evidence>
<dbReference type="PANTHER" id="PTHR12526:SF638">
    <property type="entry name" value="SPORE COAT PROTEIN SA"/>
    <property type="match status" value="1"/>
</dbReference>
<evidence type="ECO:0000259" key="2">
    <source>
        <dbReference type="Pfam" id="PF13439"/>
    </source>
</evidence>
<keyword evidence="4" id="KW-1185">Reference proteome</keyword>
<dbReference type="Gene3D" id="3.40.50.2000">
    <property type="entry name" value="Glycogen Phosphorylase B"/>
    <property type="match status" value="2"/>
</dbReference>
<feature type="domain" description="Glycosyltransferase subfamily 4-like N-terminal" evidence="2">
    <location>
        <begin position="13"/>
        <end position="170"/>
    </location>
</feature>
<dbReference type="GO" id="GO:0016757">
    <property type="term" value="F:glycosyltransferase activity"/>
    <property type="evidence" value="ECO:0007669"/>
    <property type="project" value="UniProtKB-ARBA"/>
</dbReference>
<dbReference type="Pfam" id="PF00534">
    <property type="entry name" value="Glycos_transf_1"/>
    <property type="match status" value="1"/>
</dbReference>
<feature type="domain" description="Glycosyl transferase family 1" evidence="1">
    <location>
        <begin position="186"/>
        <end position="330"/>
    </location>
</feature>